<protein>
    <recommendedName>
        <fullName evidence="4">Thaumatin-like protein 1</fullName>
    </recommendedName>
</protein>
<gene>
    <name evidence="2" type="ORF">VP1G_09560</name>
</gene>
<feature type="chain" id="PRO_5008266441" description="Thaumatin-like protein 1" evidence="1">
    <location>
        <begin position="22"/>
        <end position="259"/>
    </location>
</feature>
<dbReference type="EMBL" id="KN714812">
    <property type="protein sequence ID" value="KUI62415.1"/>
    <property type="molecule type" value="Genomic_DNA"/>
</dbReference>
<dbReference type="InterPro" id="IPR037176">
    <property type="entry name" value="Osmotin/thaumatin-like_sf"/>
</dbReference>
<evidence type="ECO:0000313" key="2">
    <source>
        <dbReference type="EMBL" id="KUI62415.1"/>
    </source>
</evidence>
<organism evidence="2 3">
    <name type="scientific">Cytospora mali</name>
    <name type="common">Apple Valsa canker fungus</name>
    <name type="synonym">Valsa mali</name>
    <dbReference type="NCBI Taxonomy" id="578113"/>
    <lineage>
        <taxon>Eukaryota</taxon>
        <taxon>Fungi</taxon>
        <taxon>Dikarya</taxon>
        <taxon>Ascomycota</taxon>
        <taxon>Pezizomycotina</taxon>
        <taxon>Sordariomycetes</taxon>
        <taxon>Sordariomycetidae</taxon>
        <taxon>Diaporthales</taxon>
        <taxon>Cytosporaceae</taxon>
        <taxon>Cytospora</taxon>
    </lineage>
</organism>
<sequence>MFTKMNVPLISLLALLSLTNALPSGPLETPPPAVDKRQGFAYHAEKPPHAARATSAPSHLTITVVNKMSEAVSTSYVANGGAPAVIAGNTGAGTMAASATASIVAPSGWAGNIAVGLAKYPMNGDVSLLEGSLMNQGNGYPVVDMDVSYSKPNSNGFSVPITCSCNDDNKVLSGCNLDLWEMGSCSGSSGTDDGQGACANPLRPDNSASLTATSFFLPCQGAAFTWPRDDANSNEGCQSGQVTCCVGTDGCPSNPKQAS</sequence>
<evidence type="ECO:0000313" key="3">
    <source>
        <dbReference type="Proteomes" id="UP000078576"/>
    </source>
</evidence>
<feature type="signal peptide" evidence="1">
    <location>
        <begin position="1"/>
        <end position="21"/>
    </location>
</feature>
<dbReference type="Proteomes" id="UP000078576">
    <property type="component" value="Unassembled WGS sequence"/>
</dbReference>
<reference evidence="3" key="1">
    <citation type="submission" date="2014-12" db="EMBL/GenBank/DDBJ databases">
        <title>Genome Sequence of Valsa Canker Pathogens Uncovers a Specific Adaption of Colonization on Woody Bark.</title>
        <authorList>
            <person name="Yin Z."/>
            <person name="Liu H."/>
            <person name="Gao X."/>
            <person name="Li Z."/>
            <person name="Song N."/>
            <person name="Ke X."/>
            <person name="Dai Q."/>
            <person name="Wu Y."/>
            <person name="Sun Y."/>
            <person name="Xu J.-R."/>
            <person name="Kang Z.K."/>
            <person name="Wang L."/>
            <person name="Huang L."/>
        </authorList>
    </citation>
    <scope>NUCLEOTIDE SEQUENCE [LARGE SCALE GENOMIC DNA]</scope>
    <source>
        <strain evidence="3">SXYL134</strain>
    </source>
</reference>
<name>A0A194VEI6_CYTMA</name>
<keyword evidence="1" id="KW-0732">Signal</keyword>
<proteinExistence type="predicted"/>
<dbReference type="SUPFAM" id="SSF49870">
    <property type="entry name" value="Osmotin, thaumatin-like protein"/>
    <property type="match status" value="1"/>
</dbReference>
<evidence type="ECO:0008006" key="4">
    <source>
        <dbReference type="Google" id="ProtNLM"/>
    </source>
</evidence>
<evidence type="ECO:0000256" key="1">
    <source>
        <dbReference type="SAM" id="SignalP"/>
    </source>
</evidence>
<dbReference type="AlphaFoldDB" id="A0A194VEI6"/>
<accession>A0A194VEI6</accession>
<dbReference type="OrthoDB" id="430315at2759"/>
<keyword evidence="3" id="KW-1185">Reference proteome</keyword>